<dbReference type="InterPro" id="IPR029063">
    <property type="entry name" value="SAM-dependent_MTases_sf"/>
</dbReference>
<dbReference type="PANTHER" id="PTHR43619:SF2">
    <property type="entry name" value="S-ADENOSYL-L-METHIONINE-DEPENDENT METHYLTRANSFERASES SUPERFAMILY PROTEIN"/>
    <property type="match status" value="1"/>
</dbReference>
<sequence length="292" mass="32801">MKEGQSSRTAEAAAALRANHFQNAENPVFSDPFAFELTSQGWKALLSTPLTVKIMNSSIFNRSFGLLTGQVVGRSRYAEDQLHAAIERGVTQYVLVGAGLDSFTLRQAQQHPQLKIYEVDHPDTQAAKQSKLRQFGELPANVEFVAIDFEKESIADALARSSIKRDQAAFFSWLGTTHYLEPETTLNTLASIAQIAAQGSEVVLDYSIDYRELEGIERLGTLFVSQFTRFLKEPLKGQFRPKTLHQTVAQMGYQVIEDLSGDGLSERYFQARSDHIRHTIATHMLHLRLQRI</sequence>
<dbReference type="EMBL" id="CABWKZ010000002">
    <property type="protein sequence ID" value="VXA53872.1"/>
    <property type="molecule type" value="Genomic_DNA"/>
</dbReference>
<accession>A0A1E7R793</accession>
<dbReference type="Gene3D" id="3.40.50.150">
    <property type="entry name" value="Vaccinia Virus protein VP39"/>
    <property type="match status" value="1"/>
</dbReference>
<keyword evidence="3 7" id="KW-0808">Transferase</keyword>
<proteinExistence type="inferred from homology"/>
<dbReference type="RefSeq" id="WP_004654106.1">
    <property type="nucleotide sequence ID" value="NZ_KB849179.1"/>
</dbReference>
<dbReference type="EMBL" id="PISJ01000006">
    <property type="protein sequence ID" value="PKF35354.1"/>
    <property type="molecule type" value="Genomic_DNA"/>
</dbReference>
<dbReference type="PANTHER" id="PTHR43619">
    <property type="entry name" value="S-ADENOSYL-L-METHIONINE-DEPENDENT METHYLTRANSFERASE YKTD-RELATED"/>
    <property type="match status" value="1"/>
</dbReference>
<reference evidence="7 10" key="3">
    <citation type="submission" date="2019-10" db="EMBL/GenBank/DDBJ databases">
        <authorList>
            <person name="Karimi E."/>
        </authorList>
    </citation>
    <scope>NUCLEOTIDE SEQUENCE [LARGE SCALE GENOMIC DNA]</scope>
    <source>
        <strain evidence="7">Acinetobacter sp. 8BE</strain>
    </source>
</reference>
<dbReference type="Pfam" id="PF04072">
    <property type="entry name" value="LCM"/>
    <property type="match status" value="1"/>
</dbReference>
<reference evidence="6 9" key="2">
    <citation type="submission" date="2017-12" db="EMBL/GenBank/DDBJ databases">
        <title>Draft Genome sequences of multiple microbial strains isolated from spacecraft associated surfaces.</title>
        <authorList>
            <person name="Seuylemezian A."/>
            <person name="Vaishampayan P."/>
            <person name="Venkateswaran K."/>
        </authorList>
    </citation>
    <scope>NUCLEOTIDE SEQUENCE [LARGE SCALE GENOMIC DNA]</scope>
    <source>
        <strain evidence="6 9">2P01AA</strain>
    </source>
</reference>
<dbReference type="GO" id="GO:0008168">
    <property type="term" value="F:methyltransferase activity"/>
    <property type="evidence" value="ECO:0007669"/>
    <property type="project" value="UniProtKB-UniRule"/>
</dbReference>
<dbReference type="GO" id="GO:0032259">
    <property type="term" value="P:methylation"/>
    <property type="evidence" value="ECO:0007669"/>
    <property type="project" value="UniProtKB-KW"/>
</dbReference>
<keyword evidence="8" id="KW-1185">Reference proteome</keyword>
<evidence type="ECO:0000313" key="6">
    <source>
        <dbReference type="EMBL" id="PKF35354.1"/>
    </source>
</evidence>
<dbReference type="Proteomes" id="UP000430404">
    <property type="component" value="Unassembled WGS sequence"/>
</dbReference>
<accession>A0A653K183</accession>
<evidence type="ECO:0000256" key="1">
    <source>
        <dbReference type="ARBA" id="ARBA00008138"/>
    </source>
</evidence>
<protein>
    <recommendedName>
        <fullName evidence="4">S-adenosyl-L-methionine-dependent methyltransferase</fullName>
        <ecNumber evidence="4">2.1.1.-</ecNumber>
    </recommendedName>
</protein>
<reference evidence="5 8" key="1">
    <citation type="submission" date="2013-02" db="EMBL/GenBank/DDBJ databases">
        <title>The Genome Sequence of Acinetobacter sp. NIPH 809.</title>
        <authorList>
            <consortium name="The Broad Institute Genome Sequencing Platform"/>
            <consortium name="The Broad Institute Genome Sequencing Center for Infectious Disease"/>
            <person name="Cerqueira G."/>
            <person name="Feldgarden M."/>
            <person name="Courvalin P."/>
            <person name="Perichon B."/>
            <person name="Grillot-Courvalin C."/>
            <person name="Clermont D."/>
            <person name="Rocha E."/>
            <person name="Yoon E.-J."/>
            <person name="Nemec A."/>
            <person name="Walker B."/>
            <person name="Young S.K."/>
            <person name="Zeng Q."/>
            <person name="Gargeya S."/>
            <person name="Fitzgerald M."/>
            <person name="Haas B."/>
            <person name="Abouelleil A."/>
            <person name="Alvarado L."/>
            <person name="Arachchi H.M."/>
            <person name="Berlin A.M."/>
            <person name="Chapman S.B."/>
            <person name="Dewar J."/>
            <person name="Goldberg J."/>
            <person name="Griggs A."/>
            <person name="Gujja S."/>
            <person name="Hansen M."/>
            <person name="Howarth C."/>
            <person name="Imamovic A."/>
            <person name="Larimer J."/>
            <person name="McCowan C."/>
            <person name="Murphy C."/>
            <person name="Neiman D."/>
            <person name="Pearson M."/>
            <person name="Priest M."/>
            <person name="Roberts A."/>
            <person name="Saif S."/>
            <person name="Shea T."/>
            <person name="Sisk P."/>
            <person name="Sykes S."/>
            <person name="Wortman J."/>
            <person name="Nusbaum C."/>
            <person name="Birren B."/>
        </authorList>
    </citation>
    <scope>NUCLEOTIDE SEQUENCE [LARGE SCALE GENOMIC DNA]</scope>
    <source>
        <strain evidence="5 8">NIPH 809</strain>
    </source>
</reference>
<gene>
    <name evidence="7" type="ORF">ACI8B_100114</name>
    <name evidence="6" type="ORF">CW311_04765</name>
    <name evidence="5" type="ORF">F993_01886</name>
</gene>
<dbReference type="NCBIfam" id="TIGR00027">
    <property type="entry name" value="mthyl_TIGR00027"/>
    <property type="match status" value="1"/>
</dbReference>
<keyword evidence="2 4" id="KW-0489">Methyltransferase</keyword>
<evidence type="ECO:0000256" key="2">
    <source>
        <dbReference type="ARBA" id="ARBA00022603"/>
    </source>
</evidence>
<dbReference type="AlphaFoldDB" id="A0A653K183"/>
<evidence type="ECO:0000313" key="7">
    <source>
        <dbReference type="EMBL" id="VXA53872.1"/>
    </source>
</evidence>
<evidence type="ECO:0000313" key="8">
    <source>
        <dbReference type="Proteomes" id="UP000013034"/>
    </source>
</evidence>
<name>A0A653K183_9GAMM</name>
<organism evidence="7 10">
    <name type="scientific">Acinetobacter proteolyticus</name>
    <dbReference type="NCBI Taxonomy" id="1776741"/>
    <lineage>
        <taxon>Bacteria</taxon>
        <taxon>Pseudomonadati</taxon>
        <taxon>Pseudomonadota</taxon>
        <taxon>Gammaproteobacteria</taxon>
        <taxon>Moraxellales</taxon>
        <taxon>Moraxellaceae</taxon>
        <taxon>Acinetobacter</taxon>
    </lineage>
</organism>
<evidence type="ECO:0000313" key="9">
    <source>
        <dbReference type="Proteomes" id="UP000233553"/>
    </source>
</evidence>
<keyword evidence="4" id="KW-0949">S-adenosyl-L-methionine</keyword>
<evidence type="ECO:0000256" key="4">
    <source>
        <dbReference type="RuleBase" id="RU362030"/>
    </source>
</evidence>
<dbReference type="InterPro" id="IPR007213">
    <property type="entry name" value="Ppm1/Ppm2/Tcmp"/>
</dbReference>
<dbReference type="Proteomes" id="UP000233553">
    <property type="component" value="Unassembled WGS sequence"/>
</dbReference>
<dbReference type="EC" id="2.1.1.-" evidence="4"/>
<dbReference type="OrthoDB" id="9806164at2"/>
<evidence type="ECO:0000313" key="10">
    <source>
        <dbReference type="Proteomes" id="UP000430404"/>
    </source>
</evidence>
<comment type="similarity">
    <text evidence="1 4">Belongs to the UPF0677 family.</text>
</comment>
<comment type="function">
    <text evidence="4">Exhibits S-adenosyl-L-methionine-dependent methyltransferase activity.</text>
</comment>
<dbReference type="Proteomes" id="UP000013034">
    <property type="component" value="Unassembled WGS sequence"/>
</dbReference>
<dbReference type="InterPro" id="IPR011610">
    <property type="entry name" value="SAM_mthyl_Trfase_ML2640-like"/>
</dbReference>
<dbReference type="SUPFAM" id="SSF53335">
    <property type="entry name" value="S-adenosyl-L-methionine-dependent methyltransferases"/>
    <property type="match status" value="1"/>
</dbReference>
<evidence type="ECO:0000256" key="3">
    <source>
        <dbReference type="ARBA" id="ARBA00022679"/>
    </source>
</evidence>
<evidence type="ECO:0000313" key="5">
    <source>
        <dbReference type="EMBL" id="ENU23732.1"/>
    </source>
</evidence>
<dbReference type="EMBL" id="APOI01000015">
    <property type="protein sequence ID" value="ENU23732.1"/>
    <property type="molecule type" value="Genomic_DNA"/>
</dbReference>